<protein>
    <submittedName>
        <fullName evidence="1">LPS export ABC transporter protein LptC</fullName>
    </submittedName>
</protein>
<dbReference type="Pfam" id="PF06835">
    <property type="entry name" value="LptC"/>
    <property type="match status" value="1"/>
</dbReference>
<evidence type="ECO:0000313" key="1">
    <source>
        <dbReference type="EMBL" id="SEJ27232.1"/>
    </source>
</evidence>
<dbReference type="EMBL" id="FNYA01000008">
    <property type="protein sequence ID" value="SEJ27232.1"/>
    <property type="molecule type" value="Genomic_DNA"/>
</dbReference>
<dbReference type="STRING" id="402734.SAMN05660918_2824"/>
<dbReference type="Proteomes" id="UP000199702">
    <property type="component" value="Unassembled WGS sequence"/>
</dbReference>
<dbReference type="NCBIfam" id="TIGR04409">
    <property type="entry name" value="LptC_YrbK"/>
    <property type="match status" value="1"/>
</dbReference>
<name>A0A1H6XQR8_9FLAO</name>
<proteinExistence type="predicted"/>
<accession>A0A1H6XQR8</accession>
<reference evidence="2" key="1">
    <citation type="submission" date="2016-10" db="EMBL/GenBank/DDBJ databases">
        <authorList>
            <person name="Varghese N."/>
            <person name="Submissions S."/>
        </authorList>
    </citation>
    <scope>NUCLEOTIDE SEQUENCE [LARGE SCALE GENOMIC DNA]</scope>
    <source>
        <strain evidence="2">DSM 17934</strain>
    </source>
</reference>
<dbReference type="GO" id="GO:0015221">
    <property type="term" value="F:lipopolysaccharide transmembrane transporter activity"/>
    <property type="evidence" value="ECO:0007669"/>
    <property type="project" value="InterPro"/>
</dbReference>
<dbReference type="OrthoDB" id="1427074at2"/>
<dbReference type="RefSeq" id="WP_091315332.1">
    <property type="nucleotide sequence ID" value="NZ_CBCSJU010000003.1"/>
</dbReference>
<evidence type="ECO:0000313" key="2">
    <source>
        <dbReference type="Proteomes" id="UP000199702"/>
    </source>
</evidence>
<dbReference type="GO" id="GO:0005886">
    <property type="term" value="C:plasma membrane"/>
    <property type="evidence" value="ECO:0007669"/>
    <property type="project" value="InterPro"/>
</dbReference>
<sequence length="181" mass="20746">MKKFVEYILVFTLILFLQSCESNLKDVQRIYKTSFVPTGEADSINLKYTDSGRVKSIVQSLKMVDYSTAKNPFVEFPKAVLVTLIDDNGNRTTVVADKAISYKKTEVIDLIGNVKIATYDGKVLETNQLYFDQKNEWFFTEEFFKFKDADGSFLQGVGIDFSKDFKIFNMQNNNGEVNNMK</sequence>
<keyword evidence="2" id="KW-1185">Reference proteome</keyword>
<dbReference type="InterPro" id="IPR026265">
    <property type="entry name" value="LptC"/>
</dbReference>
<dbReference type="AlphaFoldDB" id="A0A1H6XQR8"/>
<organism evidence="1 2">
    <name type="scientific">Flavobacterium terrigena</name>
    <dbReference type="NCBI Taxonomy" id="402734"/>
    <lineage>
        <taxon>Bacteria</taxon>
        <taxon>Pseudomonadati</taxon>
        <taxon>Bacteroidota</taxon>
        <taxon>Flavobacteriia</taxon>
        <taxon>Flavobacteriales</taxon>
        <taxon>Flavobacteriaceae</taxon>
        <taxon>Flavobacterium</taxon>
    </lineage>
</organism>
<dbReference type="Gene3D" id="2.60.450.10">
    <property type="entry name" value="Lipopolysaccharide (LPS) transport protein A like domain"/>
    <property type="match status" value="1"/>
</dbReference>
<gene>
    <name evidence="1" type="ORF">SAMN05660918_2824</name>
</gene>
<dbReference type="PROSITE" id="PS51257">
    <property type="entry name" value="PROKAR_LIPOPROTEIN"/>
    <property type="match status" value="1"/>
</dbReference>
<dbReference type="InterPro" id="IPR010664">
    <property type="entry name" value="LipoPS_assembly_LptC-rel"/>
</dbReference>